<feature type="transmembrane region" description="Helical" evidence="5">
    <location>
        <begin position="176"/>
        <end position="196"/>
    </location>
</feature>
<evidence type="ECO:0000256" key="5">
    <source>
        <dbReference type="SAM" id="Phobius"/>
    </source>
</evidence>
<dbReference type="EMBL" id="JBHSXX010000001">
    <property type="protein sequence ID" value="MFC6870338.1"/>
    <property type="molecule type" value="Genomic_DNA"/>
</dbReference>
<feature type="transmembrane region" description="Helical" evidence="5">
    <location>
        <begin position="363"/>
        <end position="384"/>
    </location>
</feature>
<dbReference type="RefSeq" id="WP_345395380.1">
    <property type="nucleotide sequence ID" value="NZ_BAABLA010000023.1"/>
</dbReference>
<feature type="transmembrane region" description="Helical" evidence="5">
    <location>
        <begin position="16"/>
        <end position="39"/>
    </location>
</feature>
<dbReference type="Pfam" id="PF01943">
    <property type="entry name" value="Polysacc_synt"/>
    <property type="match status" value="1"/>
</dbReference>
<evidence type="ECO:0000313" key="6">
    <source>
        <dbReference type="EMBL" id="MFC6870338.1"/>
    </source>
</evidence>
<keyword evidence="7" id="KW-1185">Reference proteome</keyword>
<feature type="transmembrane region" description="Helical" evidence="5">
    <location>
        <begin position="420"/>
        <end position="440"/>
    </location>
</feature>
<feature type="transmembrane region" description="Helical" evidence="5">
    <location>
        <begin position="390"/>
        <end position="408"/>
    </location>
</feature>
<feature type="transmembrane region" description="Helical" evidence="5">
    <location>
        <begin position="216"/>
        <end position="234"/>
    </location>
</feature>
<evidence type="ECO:0000256" key="2">
    <source>
        <dbReference type="ARBA" id="ARBA00022692"/>
    </source>
</evidence>
<feature type="transmembrane region" description="Helical" evidence="5">
    <location>
        <begin position="254"/>
        <end position="274"/>
    </location>
</feature>
<dbReference type="Proteomes" id="UP001596337">
    <property type="component" value="Unassembled WGS sequence"/>
</dbReference>
<dbReference type="PANTHER" id="PTHR43424">
    <property type="entry name" value="LOCUS PUTATIVE PROTEIN 1-RELATED"/>
    <property type="match status" value="1"/>
</dbReference>
<comment type="subcellular location">
    <subcellularLocation>
        <location evidence="1">Membrane</location>
        <topology evidence="1">Multi-pass membrane protein</topology>
    </subcellularLocation>
</comment>
<dbReference type="InterPro" id="IPR052556">
    <property type="entry name" value="PolySynth_Transporter"/>
</dbReference>
<keyword evidence="3 5" id="KW-1133">Transmembrane helix</keyword>
<organism evidence="6 7">
    <name type="scientific">Haloechinothrix salitolerans</name>
    <dbReference type="NCBI Taxonomy" id="926830"/>
    <lineage>
        <taxon>Bacteria</taxon>
        <taxon>Bacillati</taxon>
        <taxon>Actinomycetota</taxon>
        <taxon>Actinomycetes</taxon>
        <taxon>Pseudonocardiales</taxon>
        <taxon>Pseudonocardiaceae</taxon>
        <taxon>Haloechinothrix</taxon>
    </lineage>
</organism>
<proteinExistence type="predicted"/>
<evidence type="ECO:0000256" key="3">
    <source>
        <dbReference type="ARBA" id="ARBA00022989"/>
    </source>
</evidence>
<feature type="transmembrane region" description="Helical" evidence="5">
    <location>
        <begin position="338"/>
        <end position="356"/>
    </location>
</feature>
<evidence type="ECO:0000313" key="7">
    <source>
        <dbReference type="Proteomes" id="UP001596337"/>
    </source>
</evidence>
<feature type="transmembrane region" description="Helical" evidence="5">
    <location>
        <begin position="51"/>
        <end position="71"/>
    </location>
</feature>
<keyword evidence="2 5" id="KW-0812">Transmembrane</keyword>
<sequence length="481" mass="49258">MRAETPASTARRLGGYVLSLGSAEILGRGLSFVAIIVVARVLGPESFGRFALAQAIVLYLAALGDGGLTLWTQREIVRRPAELSRLIAQTLVAQVLLALAAMAVLAVIALTAPIPGNTAVLLLAAAPTALAQALSTVYALQALEWMRAAAVVKVVTQLVAAALAITLALLTGDAVVVIMTMWSGLLAGAVLALAILRRRAGLRAHLPRLAHVRTTLRAGLPILGAIALVHYSQLMDTLVLGMLRGSHETGVYAAAARLMVVAAVVAMVLANAVYPEMVRRYGVSAAELGVFSGRLLALTLRGSLVAAAVTAALAPVIIDVLYDARFAASADILRVLALLMPVLCVNSIGTQVLMAAGLRRRLLAGVGIGAAMASVAIPLATLAFGGVGTAVALVGAMTTQCVAFSWLARGPVTTGWARSLGREIALGLLPFAAILALATSTVAHPAVAVLLALAIAGGVEAARGCPTVALLMPRLKGGRRC</sequence>
<feature type="transmembrane region" description="Helical" evidence="5">
    <location>
        <begin position="295"/>
        <end position="318"/>
    </location>
</feature>
<accession>A0ABW2C5J3</accession>
<keyword evidence="4 5" id="KW-0472">Membrane</keyword>
<reference evidence="7" key="1">
    <citation type="journal article" date="2019" name="Int. J. Syst. Evol. Microbiol.">
        <title>The Global Catalogue of Microorganisms (GCM) 10K type strain sequencing project: providing services to taxonomists for standard genome sequencing and annotation.</title>
        <authorList>
            <consortium name="The Broad Institute Genomics Platform"/>
            <consortium name="The Broad Institute Genome Sequencing Center for Infectious Disease"/>
            <person name="Wu L."/>
            <person name="Ma J."/>
        </authorList>
    </citation>
    <scope>NUCLEOTIDE SEQUENCE [LARGE SCALE GENOMIC DNA]</scope>
    <source>
        <strain evidence="7">KCTC 32255</strain>
    </source>
</reference>
<name>A0ABW2C5J3_9PSEU</name>
<protein>
    <submittedName>
        <fullName evidence="6">Oligosaccharide flippase family protein</fullName>
    </submittedName>
</protein>
<evidence type="ECO:0000256" key="4">
    <source>
        <dbReference type="ARBA" id="ARBA00023136"/>
    </source>
</evidence>
<gene>
    <name evidence="6" type="ORF">ACFQGD_24675</name>
</gene>
<dbReference type="PANTHER" id="PTHR43424:SF1">
    <property type="entry name" value="LOCUS PUTATIVE PROTEIN 1-RELATED"/>
    <property type="match status" value="1"/>
</dbReference>
<comment type="caution">
    <text evidence="6">The sequence shown here is derived from an EMBL/GenBank/DDBJ whole genome shotgun (WGS) entry which is preliminary data.</text>
</comment>
<feature type="transmembrane region" description="Helical" evidence="5">
    <location>
        <begin position="118"/>
        <end position="138"/>
    </location>
</feature>
<evidence type="ECO:0000256" key="1">
    <source>
        <dbReference type="ARBA" id="ARBA00004141"/>
    </source>
</evidence>
<feature type="transmembrane region" description="Helical" evidence="5">
    <location>
        <begin position="446"/>
        <end position="472"/>
    </location>
</feature>
<feature type="transmembrane region" description="Helical" evidence="5">
    <location>
        <begin position="150"/>
        <end position="170"/>
    </location>
</feature>
<feature type="transmembrane region" description="Helical" evidence="5">
    <location>
        <begin position="91"/>
        <end position="112"/>
    </location>
</feature>
<dbReference type="InterPro" id="IPR002797">
    <property type="entry name" value="Polysacc_synth"/>
</dbReference>